<dbReference type="EMBL" id="LHPI01000016">
    <property type="protein sequence ID" value="KOO06661.1"/>
    <property type="molecule type" value="Genomic_DNA"/>
</dbReference>
<evidence type="ECO:0000313" key="2">
    <source>
        <dbReference type="EMBL" id="KOO06661.1"/>
    </source>
</evidence>
<keyword evidence="3" id="KW-1185">Reference proteome</keyword>
<evidence type="ECO:0000313" key="3">
    <source>
        <dbReference type="Proteomes" id="UP000037530"/>
    </source>
</evidence>
<dbReference type="PATRIC" id="fig|171383.3.peg.3152"/>
<dbReference type="Pfam" id="PF00534">
    <property type="entry name" value="Glycos_transf_1"/>
    <property type="match status" value="1"/>
</dbReference>
<dbReference type="Gene3D" id="3.40.50.2000">
    <property type="entry name" value="Glycogen Phosphorylase B"/>
    <property type="match status" value="2"/>
</dbReference>
<dbReference type="RefSeq" id="WP_053409998.1">
    <property type="nucleotide sequence ID" value="NZ_LHPI01000016.1"/>
</dbReference>
<protein>
    <submittedName>
        <fullName evidence="2">Glycosyl transferase</fullName>
    </submittedName>
</protein>
<dbReference type="InterPro" id="IPR001296">
    <property type="entry name" value="Glyco_trans_1"/>
</dbReference>
<dbReference type="PANTHER" id="PTHR45947">
    <property type="entry name" value="SULFOQUINOVOSYL TRANSFERASE SQD2"/>
    <property type="match status" value="1"/>
</dbReference>
<comment type="caution">
    <text evidence="2">The sequence shown here is derived from an EMBL/GenBank/DDBJ whole genome shotgun (WGS) entry which is preliminary data.</text>
</comment>
<dbReference type="CDD" id="cd03801">
    <property type="entry name" value="GT4_PimA-like"/>
    <property type="match status" value="1"/>
</dbReference>
<accession>A0A0M0HX52</accession>
<gene>
    <name evidence="2" type="ORF">AKJ31_15400</name>
</gene>
<organism evidence="2 3">
    <name type="scientific">Vibrio hepatarius</name>
    <dbReference type="NCBI Taxonomy" id="171383"/>
    <lineage>
        <taxon>Bacteria</taxon>
        <taxon>Pseudomonadati</taxon>
        <taxon>Pseudomonadota</taxon>
        <taxon>Gammaproteobacteria</taxon>
        <taxon>Vibrionales</taxon>
        <taxon>Vibrionaceae</taxon>
        <taxon>Vibrio</taxon>
        <taxon>Vibrio oreintalis group</taxon>
    </lineage>
</organism>
<dbReference type="OrthoDB" id="9062832at2"/>
<dbReference type="GO" id="GO:0016758">
    <property type="term" value="F:hexosyltransferase activity"/>
    <property type="evidence" value="ECO:0007669"/>
    <property type="project" value="TreeGrafter"/>
</dbReference>
<keyword evidence="2" id="KW-0808">Transferase</keyword>
<dbReference type="InterPro" id="IPR050194">
    <property type="entry name" value="Glycosyltransferase_grp1"/>
</dbReference>
<dbReference type="SUPFAM" id="SSF53756">
    <property type="entry name" value="UDP-Glycosyltransferase/glycogen phosphorylase"/>
    <property type="match status" value="1"/>
</dbReference>
<reference evidence="3" key="1">
    <citation type="submission" date="2015-08" db="EMBL/GenBank/DDBJ databases">
        <title>Vibrio galatheae sp. nov., a novel member of the Vibrionaceae family isolated from the Solomon Islands.</title>
        <authorList>
            <person name="Giubergia S."/>
            <person name="Machado H."/>
            <person name="Mateiu R.V."/>
            <person name="Gram L."/>
        </authorList>
    </citation>
    <scope>NUCLEOTIDE SEQUENCE [LARGE SCALE GENOMIC DNA]</scope>
    <source>
        <strain evidence="3">DSM 19134</strain>
    </source>
</reference>
<name>A0A0M0HX52_9VIBR</name>
<dbReference type="PANTHER" id="PTHR45947:SF3">
    <property type="entry name" value="SULFOQUINOVOSYL TRANSFERASE SQD2"/>
    <property type="match status" value="1"/>
</dbReference>
<feature type="domain" description="Glycosyl transferase family 1" evidence="1">
    <location>
        <begin position="164"/>
        <end position="319"/>
    </location>
</feature>
<dbReference type="Proteomes" id="UP000037530">
    <property type="component" value="Unassembled WGS sequence"/>
</dbReference>
<proteinExistence type="predicted"/>
<dbReference type="AlphaFoldDB" id="A0A0M0HX52"/>
<dbReference type="STRING" id="171383.AKJ31_15400"/>
<sequence length="347" mass="38418">MRICHVNLASGFSGGERQTLQLIKQQLMLNYQLTVVANPASPFYAEIEKLDCTLVAATHFLRSHQRSITADCQVIHVHEGRAIYWALIQSKLFNVPYIVTRRIDNPLKDKWLSKLAYNNASALVGLSREIVKQIQLRHPKHLNSIIPSSPVTYPHNDTAVEAIKQRFNGKFLVIQAANLLEHKGHDVTIQAAEILSQRNPNIHIAILGDGRERANLEHQAQGLSNVSFEGKQSSMGEWFQAADLLIHPSYSEGLGSVILEAIHAGLPAIGSNAGGIPDIIEHNQSGLLIEPGDAQTLASHIDVLAQNTDLREQLITGGAEKMRSFDIRHTATLYQDIYHKVLNNGVK</sequence>
<evidence type="ECO:0000259" key="1">
    <source>
        <dbReference type="Pfam" id="PF00534"/>
    </source>
</evidence>